<accession>A0A812K4W7</accession>
<organism evidence="2 3">
    <name type="scientific">Symbiodinium pilosum</name>
    <name type="common">Dinoflagellate</name>
    <dbReference type="NCBI Taxonomy" id="2952"/>
    <lineage>
        <taxon>Eukaryota</taxon>
        <taxon>Sar</taxon>
        <taxon>Alveolata</taxon>
        <taxon>Dinophyceae</taxon>
        <taxon>Suessiales</taxon>
        <taxon>Symbiodiniaceae</taxon>
        <taxon>Symbiodinium</taxon>
    </lineage>
</organism>
<feature type="compositionally biased region" description="Acidic residues" evidence="1">
    <location>
        <begin position="88"/>
        <end position="134"/>
    </location>
</feature>
<keyword evidence="3" id="KW-1185">Reference proteome</keyword>
<gene>
    <name evidence="2" type="ORF">SPIL2461_LOCUS2899</name>
</gene>
<comment type="caution">
    <text evidence="2">The sequence shown here is derived from an EMBL/GenBank/DDBJ whole genome shotgun (WGS) entry which is preliminary data.</text>
</comment>
<dbReference type="EMBL" id="CAJNIZ010003294">
    <property type="protein sequence ID" value="CAE7220871.1"/>
    <property type="molecule type" value="Genomic_DNA"/>
</dbReference>
<feature type="region of interest" description="Disordered" evidence="1">
    <location>
        <begin position="56"/>
        <end position="152"/>
    </location>
</feature>
<evidence type="ECO:0000313" key="2">
    <source>
        <dbReference type="EMBL" id="CAE7220871.1"/>
    </source>
</evidence>
<evidence type="ECO:0000256" key="1">
    <source>
        <dbReference type="SAM" id="MobiDB-lite"/>
    </source>
</evidence>
<name>A0A812K4W7_SYMPI</name>
<dbReference type="Proteomes" id="UP000649617">
    <property type="component" value="Unassembled WGS sequence"/>
</dbReference>
<proteinExistence type="predicted"/>
<evidence type="ECO:0000313" key="3">
    <source>
        <dbReference type="Proteomes" id="UP000649617"/>
    </source>
</evidence>
<sequence>MLDLSVGDGKTCMGAILSNATMVGICFTDSHVEMLYKRLEQCVFQQYQDADSPLHEPALMGLLGKGKKPKAKAKSTARKRKTPKGDDGEQAGEEEPEEDAGEEMEEEGIEQEEEDEEEPEEDEEEDDEEEDDEASFVRLFSIAIMPEVPNRL</sequence>
<reference evidence="2" key="1">
    <citation type="submission" date="2021-02" db="EMBL/GenBank/DDBJ databases">
        <authorList>
            <person name="Dougan E. K."/>
            <person name="Rhodes N."/>
            <person name="Thang M."/>
            <person name="Chan C."/>
        </authorList>
    </citation>
    <scope>NUCLEOTIDE SEQUENCE</scope>
</reference>
<protein>
    <submittedName>
        <fullName evidence="2">Uncharacterized protein</fullName>
    </submittedName>
</protein>
<dbReference type="AlphaFoldDB" id="A0A812K4W7"/>
<feature type="compositionally biased region" description="Basic residues" evidence="1">
    <location>
        <begin position="65"/>
        <end position="82"/>
    </location>
</feature>